<name>E4MRE3_CAPOC</name>
<dbReference type="EMBL" id="AEOH01000026">
    <property type="protein sequence ID" value="EFS97764.1"/>
    <property type="molecule type" value="Genomic_DNA"/>
</dbReference>
<keyword evidence="2 4" id="KW-0238">DNA-binding</keyword>
<dbReference type="PROSITE" id="PS50977">
    <property type="entry name" value="HTH_TETR_2"/>
    <property type="match status" value="1"/>
</dbReference>
<feature type="domain" description="HTH tetR-type" evidence="5">
    <location>
        <begin position="18"/>
        <end position="78"/>
    </location>
</feature>
<organism evidence="6 7">
    <name type="scientific">Capnocytophaga ochracea F0287</name>
    <dbReference type="NCBI Taxonomy" id="873517"/>
    <lineage>
        <taxon>Bacteria</taxon>
        <taxon>Pseudomonadati</taxon>
        <taxon>Bacteroidota</taxon>
        <taxon>Flavobacteriia</taxon>
        <taxon>Flavobacteriales</taxon>
        <taxon>Flavobacteriaceae</taxon>
        <taxon>Capnocytophaga</taxon>
    </lineage>
</organism>
<evidence type="ECO:0000256" key="3">
    <source>
        <dbReference type="ARBA" id="ARBA00023163"/>
    </source>
</evidence>
<dbReference type="Proteomes" id="UP000005391">
    <property type="component" value="Unassembled WGS sequence"/>
</dbReference>
<gene>
    <name evidence="6" type="ORF">HMPREF1977_1007</name>
</gene>
<dbReference type="Gene3D" id="1.10.357.10">
    <property type="entry name" value="Tetracycline Repressor, domain 2"/>
    <property type="match status" value="1"/>
</dbReference>
<dbReference type="SUPFAM" id="SSF46689">
    <property type="entry name" value="Homeodomain-like"/>
    <property type="match status" value="1"/>
</dbReference>
<dbReference type="eggNOG" id="COG1309">
    <property type="taxonomic scope" value="Bacteria"/>
</dbReference>
<dbReference type="InterPro" id="IPR009057">
    <property type="entry name" value="Homeodomain-like_sf"/>
</dbReference>
<evidence type="ECO:0000313" key="7">
    <source>
        <dbReference type="Proteomes" id="UP000005391"/>
    </source>
</evidence>
<evidence type="ECO:0000256" key="4">
    <source>
        <dbReference type="PROSITE-ProRule" id="PRU00335"/>
    </source>
</evidence>
<dbReference type="InterPro" id="IPR050109">
    <property type="entry name" value="HTH-type_TetR-like_transc_reg"/>
</dbReference>
<keyword evidence="1" id="KW-0805">Transcription regulation</keyword>
<dbReference type="GO" id="GO:0000976">
    <property type="term" value="F:transcription cis-regulatory region binding"/>
    <property type="evidence" value="ECO:0007669"/>
    <property type="project" value="TreeGrafter"/>
</dbReference>
<keyword evidence="3" id="KW-0804">Transcription</keyword>
<dbReference type="GO" id="GO:0003700">
    <property type="term" value="F:DNA-binding transcription factor activity"/>
    <property type="evidence" value="ECO:0007669"/>
    <property type="project" value="TreeGrafter"/>
</dbReference>
<feature type="DNA-binding region" description="H-T-H motif" evidence="4">
    <location>
        <begin position="41"/>
        <end position="60"/>
    </location>
</feature>
<dbReference type="InterPro" id="IPR001647">
    <property type="entry name" value="HTH_TetR"/>
</dbReference>
<dbReference type="PANTHER" id="PTHR30055:SF238">
    <property type="entry name" value="MYCOFACTOCIN BIOSYNTHESIS TRANSCRIPTIONAL REGULATOR MFTR-RELATED"/>
    <property type="match status" value="1"/>
</dbReference>
<dbReference type="PRINTS" id="PR00455">
    <property type="entry name" value="HTHTETR"/>
</dbReference>
<evidence type="ECO:0000313" key="6">
    <source>
        <dbReference type="EMBL" id="EFS97764.1"/>
    </source>
</evidence>
<proteinExistence type="predicted"/>
<dbReference type="HOGENOM" id="CLU_069356_1_4_10"/>
<reference evidence="6 7" key="1">
    <citation type="submission" date="2010-10" db="EMBL/GenBank/DDBJ databases">
        <authorList>
            <person name="Muzny D."/>
            <person name="Qin X."/>
            <person name="Deng J."/>
            <person name="Jiang H."/>
            <person name="Liu Y."/>
            <person name="Qu J."/>
            <person name="Song X.-Z."/>
            <person name="Zhang L."/>
            <person name="Thornton R."/>
            <person name="Coyle M."/>
            <person name="Francisco L."/>
            <person name="Jackson L."/>
            <person name="Javaid M."/>
            <person name="Korchina V."/>
            <person name="Kovar C."/>
            <person name="Mata R."/>
            <person name="Mathew T."/>
            <person name="Ngo R."/>
            <person name="Nguyen L."/>
            <person name="Nguyen N."/>
            <person name="Okwuonu G."/>
            <person name="Ongeri F."/>
            <person name="Pham C."/>
            <person name="Simmons D."/>
            <person name="Wilczek-Boney K."/>
            <person name="Hale W."/>
            <person name="Jakkamsetti A."/>
            <person name="Pham P."/>
            <person name="Ruth R."/>
            <person name="San Lucas F."/>
            <person name="Warren J."/>
            <person name="Zhang J."/>
            <person name="Zhao Z."/>
            <person name="Zhou C."/>
            <person name="Zhu D."/>
            <person name="Lee S."/>
            <person name="Bess C."/>
            <person name="Blankenburg K."/>
            <person name="Forbes L."/>
            <person name="Fu Q."/>
            <person name="Gubbala S."/>
            <person name="Hirani K."/>
            <person name="Jayaseelan J.C."/>
            <person name="Lara F."/>
            <person name="Munidasa M."/>
            <person name="Palculict T."/>
            <person name="Patil S."/>
            <person name="Pu L.-L."/>
            <person name="Saada N."/>
            <person name="Tang L."/>
            <person name="Weissenberger G."/>
            <person name="Zhu Y."/>
            <person name="Hemphill L."/>
            <person name="Shang Y."/>
            <person name="Youmans B."/>
            <person name="Ayvaz T."/>
            <person name="Ross M."/>
            <person name="Santibanez J."/>
            <person name="Aqrawi P."/>
            <person name="Gross S."/>
            <person name="Joshi V."/>
            <person name="Fowler G."/>
            <person name="Nazareth L."/>
            <person name="Reid J."/>
            <person name="Worley K."/>
            <person name="Petrosino J."/>
            <person name="Highlander S."/>
            <person name="Gibbs R."/>
        </authorList>
    </citation>
    <scope>NUCLEOTIDE SEQUENCE [LARGE SCALE GENOMIC DNA]</scope>
    <source>
        <strain evidence="6 7">F0287</strain>
    </source>
</reference>
<dbReference type="Pfam" id="PF00440">
    <property type="entry name" value="TetR_N"/>
    <property type="match status" value="1"/>
</dbReference>
<dbReference type="AlphaFoldDB" id="E4MRE3"/>
<sequence>MYLCPRKSEVTMKKTKDISTEERIKAAARKVFHQKGFAGTRTRDIAEEAGINHAMLNYYFRSKEKLFEMVMMETMAQFFKGVNLMLNDENTSLDEKIDLIVSNYVDLLLKEPELPTFILNEVRPNPQAFVEQNPIKEALTHSVLTRQYAEAVARGEITEPNLMQAILNVIGLVIFPFIAKPILTSIINIPEEQYKALMLQRKTLIPQWIKAMLWK</sequence>
<accession>E4MRE3</accession>
<evidence type="ECO:0000256" key="2">
    <source>
        <dbReference type="ARBA" id="ARBA00023125"/>
    </source>
</evidence>
<evidence type="ECO:0000259" key="5">
    <source>
        <dbReference type="PROSITE" id="PS50977"/>
    </source>
</evidence>
<protein>
    <submittedName>
        <fullName evidence="6">Transcriptional regulator, TetR family</fullName>
    </submittedName>
</protein>
<evidence type="ECO:0000256" key="1">
    <source>
        <dbReference type="ARBA" id="ARBA00023015"/>
    </source>
</evidence>
<comment type="caution">
    <text evidence="6">The sequence shown here is derived from an EMBL/GenBank/DDBJ whole genome shotgun (WGS) entry which is preliminary data.</text>
</comment>
<dbReference type="PANTHER" id="PTHR30055">
    <property type="entry name" value="HTH-TYPE TRANSCRIPTIONAL REGULATOR RUTR"/>
    <property type="match status" value="1"/>
</dbReference>